<feature type="compositionally biased region" description="Polar residues" evidence="7">
    <location>
        <begin position="518"/>
        <end position="534"/>
    </location>
</feature>
<dbReference type="PANTHER" id="PTHR31313:SF81">
    <property type="entry name" value="TY1 ENHANCER ACTIVATOR"/>
    <property type="match status" value="1"/>
</dbReference>
<keyword evidence="6" id="KW-0539">Nucleus</keyword>
<dbReference type="PANTHER" id="PTHR31313">
    <property type="entry name" value="TY1 ENHANCER ACTIVATOR"/>
    <property type="match status" value="1"/>
</dbReference>
<proteinExistence type="predicted"/>
<dbReference type="GO" id="GO:0008270">
    <property type="term" value="F:zinc ion binding"/>
    <property type="evidence" value="ECO:0007669"/>
    <property type="project" value="InterPro"/>
</dbReference>
<keyword evidence="2" id="KW-0862">Zinc</keyword>
<reference evidence="9" key="1">
    <citation type="journal article" date="2020" name="Stud. Mycol.">
        <title>101 Dothideomycetes genomes: a test case for predicting lifestyles and emergence of pathogens.</title>
        <authorList>
            <person name="Haridas S."/>
            <person name="Albert R."/>
            <person name="Binder M."/>
            <person name="Bloem J."/>
            <person name="Labutti K."/>
            <person name="Salamov A."/>
            <person name="Andreopoulos B."/>
            <person name="Baker S."/>
            <person name="Barry K."/>
            <person name="Bills G."/>
            <person name="Bluhm B."/>
            <person name="Cannon C."/>
            <person name="Castanera R."/>
            <person name="Culley D."/>
            <person name="Daum C."/>
            <person name="Ezra D."/>
            <person name="Gonzalez J."/>
            <person name="Henrissat B."/>
            <person name="Kuo A."/>
            <person name="Liang C."/>
            <person name="Lipzen A."/>
            <person name="Lutzoni F."/>
            <person name="Magnuson J."/>
            <person name="Mondo S."/>
            <person name="Nolan M."/>
            <person name="Ohm R."/>
            <person name="Pangilinan J."/>
            <person name="Park H.-J."/>
            <person name="Ramirez L."/>
            <person name="Alfaro M."/>
            <person name="Sun H."/>
            <person name="Tritt A."/>
            <person name="Yoshinaga Y."/>
            <person name="Zwiers L.-H."/>
            <person name="Turgeon B."/>
            <person name="Goodwin S."/>
            <person name="Spatafora J."/>
            <person name="Crous P."/>
            <person name="Grigoriev I."/>
        </authorList>
    </citation>
    <scope>NUCLEOTIDE SEQUENCE</scope>
    <source>
        <strain evidence="9">CBS 122368</strain>
    </source>
</reference>
<evidence type="ECO:0000259" key="8">
    <source>
        <dbReference type="SMART" id="SM00906"/>
    </source>
</evidence>
<dbReference type="EMBL" id="ML987193">
    <property type="protein sequence ID" value="KAF2251280.1"/>
    <property type="molecule type" value="Genomic_DNA"/>
</dbReference>
<dbReference type="GeneID" id="54574828"/>
<sequence>METDDESQPTPVYDDEPPPYVDAGRQVPASSRMDEATSQSKAILGKLIPRPVKFDMASGRVRFFGPTTSMHILSRSTSDPSKISESFWPISTLVRDLSPETHDYLIDLFFDCHNSALHVVHKWAFLDDLKSGGTQFYSNFLHMTMLAEGYRYADRSRPDIKRLATPASHPDSSCFHMKAKKMAELELIKPGGIPSIQAFFLLGDLEVAAGRDDTGWMFAGMAFRLLFDVGLHVDPSELRLTEREVQIRHMVLWACIMNDVYWALYLGRPTMLKPSDIAPACLRKDFDRLIESQTRTYAYEKTIETRIYEALLQLMDLLEPLCETRDLRKNLNPSDAYLKIATLDRKLNNWYAELPARLCWTEENVRTAPSSFYLLHTQYHTALILLHRSFPTQPQFQQSNTARHSGSTHFSTLSRDVCVTNAVQVAEIMTAYKRRYALQRIFVTGLQHVGTAATALMAEISLLQGDRVGGERARLLEYLKGLGECMKEMSETYQPAVLMGSVVAHFIRDSGDAARADTGTQHTTAEQLTDPSLSKQSLTLIPSSAHATRASTLAPPELSSSFHTRGTATPTFGLQHASSSSLFDSRGGLPFLPSSWFDEMNWEEDNEFLNLMGLKDLQGLGGGAGGGLMEGFEMVDANEGSSTGRGPDGAPDVDLYDG</sequence>
<dbReference type="SMART" id="SM00906">
    <property type="entry name" value="Fungal_trans"/>
    <property type="match status" value="1"/>
</dbReference>
<gene>
    <name evidence="9" type="ORF">BU26DRAFT_279739</name>
</gene>
<evidence type="ECO:0000256" key="4">
    <source>
        <dbReference type="ARBA" id="ARBA00023125"/>
    </source>
</evidence>
<dbReference type="AlphaFoldDB" id="A0A6A6INX1"/>
<keyword evidence="4" id="KW-0238">DNA-binding</keyword>
<evidence type="ECO:0000256" key="1">
    <source>
        <dbReference type="ARBA" id="ARBA00022723"/>
    </source>
</evidence>
<evidence type="ECO:0000256" key="5">
    <source>
        <dbReference type="ARBA" id="ARBA00023163"/>
    </source>
</evidence>
<accession>A0A6A6INX1</accession>
<evidence type="ECO:0000313" key="10">
    <source>
        <dbReference type="Proteomes" id="UP000800094"/>
    </source>
</evidence>
<dbReference type="GO" id="GO:0003677">
    <property type="term" value="F:DNA binding"/>
    <property type="evidence" value="ECO:0007669"/>
    <property type="project" value="UniProtKB-KW"/>
</dbReference>
<protein>
    <recommendedName>
        <fullName evidence="8">Xylanolytic transcriptional activator regulatory domain-containing protein</fullName>
    </recommendedName>
</protein>
<evidence type="ECO:0000256" key="2">
    <source>
        <dbReference type="ARBA" id="ARBA00022833"/>
    </source>
</evidence>
<dbReference type="Proteomes" id="UP000800094">
    <property type="component" value="Unassembled WGS sequence"/>
</dbReference>
<dbReference type="CDD" id="cd12148">
    <property type="entry name" value="fungal_TF_MHR"/>
    <property type="match status" value="1"/>
</dbReference>
<evidence type="ECO:0000256" key="3">
    <source>
        <dbReference type="ARBA" id="ARBA00023015"/>
    </source>
</evidence>
<feature type="region of interest" description="Disordered" evidence="7">
    <location>
        <begin position="637"/>
        <end position="658"/>
    </location>
</feature>
<feature type="region of interest" description="Disordered" evidence="7">
    <location>
        <begin position="514"/>
        <end position="534"/>
    </location>
</feature>
<keyword evidence="1" id="KW-0479">Metal-binding</keyword>
<keyword evidence="10" id="KW-1185">Reference proteome</keyword>
<organism evidence="9 10">
    <name type="scientific">Trematosphaeria pertusa</name>
    <dbReference type="NCBI Taxonomy" id="390896"/>
    <lineage>
        <taxon>Eukaryota</taxon>
        <taxon>Fungi</taxon>
        <taxon>Dikarya</taxon>
        <taxon>Ascomycota</taxon>
        <taxon>Pezizomycotina</taxon>
        <taxon>Dothideomycetes</taxon>
        <taxon>Pleosporomycetidae</taxon>
        <taxon>Pleosporales</taxon>
        <taxon>Massarineae</taxon>
        <taxon>Trematosphaeriaceae</taxon>
        <taxon>Trematosphaeria</taxon>
    </lineage>
</organism>
<evidence type="ECO:0000256" key="6">
    <source>
        <dbReference type="ARBA" id="ARBA00023242"/>
    </source>
</evidence>
<dbReference type="InterPro" id="IPR007219">
    <property type="entry name" value="XnlR_reg_dom"/>
</dbReference>
<feature type="domain" description="Xylanolytic transcriptional activator regulatory" evidence="8">
    <location>
        <begin position="215"/>
        <end position="288"/>
    </location>
</feature>
<dbReference type="Pfam" id="PF04082">
    <property type="entry name" value="Fungal_trans"/>
    <property type="match status" value="1"/>
</dbReference>
<evidence type="ECO:0000256" key="7">
    <source>
        <dbReference type="SAM" id="MobiDB-lite"/>
    </source>
</evidence>
<feature type="region of interest" description="Disordered" evidence="7">
    <location>
        <begin position="1"/>
        <end position="35"/>
    </location>
</feature>
<evidence type="ECO:0000313" key="9">
    <source>
        <dbReference type="EMBL" id="KAF2251280.1"/>
    </source>
</evidence>
<dbReference type="OrthoDB" id="4161332at2759"/>
<keyword evidence="3" id="KW-0805">Transcription regulation</keyword>
<keyword evidence="5" id="KW-0804">Transcription</keyword>
<dbReference type="GO" id="GO:0006351">
    <property type="term" value="P:DNA-templated transcription"/>
    <property type="evidence" value="ECO:0007669"/>
    <property type="project" value="InterPro"/>
</dbReference>
<name>A0A6A6INX1_9PLEO</name>
<dbReference type="InterPro" id="IPR051615">
    <property type="entry name" value="Transcr_Regulatory_Elem"/>
</dbReference>
<feature type="compositionally biased region" description="Acidic residues" evidence="7">
    <location>
        <begin position="1"/>
        <end position="17"/>
    </location>
</feature>
<dbReference type="RefSeq" id="XP_033686284.1">
    <property type="nucleotide sequence ID" value="XM_033821498.1"/>
</dbReference>